<proteinExistence type="predicted"/>
<sequence>MIKQYQTELNDQKKDFKENSDTQKENWEHFVDLNKEILEGVDPGGKLTAELIEARKPTEKPAFPTIGDRLNTELGNLAEFRFEESIIDKMKNEFSERAVSPLWFGAVGDGITDDGAAIKATHAFANSIGAPVFYPNKEYLLSDVYDIEIKTDVDWNLSTLIIDDKKYPEKPVFKMVSGKKISIDPALFEKYLPLKPDLMMNIPELSGHGEILVRFTDEVNKISKRYGTNADDGKPRMDFVKFDDTGDMKNQLAHEYSRLDSVLIEEMPSHYLTLKSGKFISTGDLQRPNYYARGIAIERSKVKITNISQSMIKNTKETAPCAGFLSISNCADVIIENCSISPRKADTVGSYGLKAENTVNLLISGFIGTDYTSDKNAKSEYWGVMSGFNMKDTVIENSEMNRVDSHTYSHNITVRGSKIFGAGMTLSGGGKLSITDSEFYCNDIISLRKDYGSSWNGFLYINNVRHYPKNMYGLIQASPVPTHDFGYECHLFAKIHVENYYIYHSDSVYALHRMLKINDFSKETSTEKYVNGGYHLANEIYLKNVKVVNKVELEGIVLFSTTNFLEMKSKVNGLFKEVNGQLKIVGNIRITLEDVDLYDFGRYKGAKAGILECSITGEKSNLPGYTGYTEAFLSNPSSLFFDISVSNCKNLSIAIGAHPANCNIDHCDILKFYSSSGGSRTVASISDTFFNASIHSDSASNMLYRTSSQSILIACFLSVPKKNDKTIEGEIIGTYEFLKKNIANSIANTSICLQGVILDNAIDKRSIEMPEFGLFYGNWHSQSTLYRVVGTGIQRPATPPNGFVYRNTEDSTIKTFFEGKWYPIQG</sequence>
<reference evidence="3" key="1">
    <citation type="submission" date="2016-09" db="EMBL/GenBank/DDBJ databases">
        <authorList>
            <person name="Gulvik C.A."/>
        </authorList>
    </citation>
    <scope>NUCLEOTIDE SEQUENCE [LARGE SCALE GENOMIC DNA]</scope>
    <source>
        <strain evidence="3">LMG 8895</strain>
    </source>
</reference>
<dbReference type="Gene3D" id="6.10.250.1350">
    <property type="match status" value="1"/>
</dbReference>
<evidence type="ECO:0000313" key="3">
    <source>
        <dbReference type="Proteomes" id="UP000095094"/>
    </source>
</evidence>
<dbReference type="Gene3D" id="2.160.20.10">
    <property type="entry name" value="Single-stranded right-handed beta-helix, Pectin lyase-like"/>
    <property type="match status" value="1"/>
</dbReference>
<evidence type="ECO:0000256" key="1">
    <source>
        <dbReference type="SAM" id="MobiDB-lite"/>
    </source>
</evidence>
<dbReference type="SUPFAM" id="SSF51126">
    <property type="entry name" value="Pectin lyase-like"/>
    <property type="match status" value="1"/>
</dbReference>
<dbReference type="EMBL" id="MIJY01000014">
    <property type="protein sequence ID" value="OEG15770.1"/>
    <property type="molecule type" value="Genomic_DNA"/>
</dbReference>
<keyword evidence="3" id="KW-1185">Reference proteome</keyword>
<accession>A0A1E5GTX1</accession>
<comment type="caution">
    <text evidence="2">The sequence shown here is derived from an EMBL/GenBank/DDBJ whole genome shotgun (WGS) entry which is preliminary data.</text>
</comment>
<evidence type="ECO:0008006" key="4">
    <source>
        <dbReference type="Google" id="ProtNLM"/>
    </source>
</evidence>
<protein>
    <recommendedName>
        <fullName evidence="4">Pectate lyase superfamily protein domain-containing protein</fullName>
    </recommendedName>
</protein>
<evidence type="ECO:0000313" key="2">
    <source>
        <dbReference type="EMBL" id="OEG15770.1"/>
    </source>
</evidence>
<dbReference type="OrthoDB" id="1884875at2"/>
<dbReference type="InterPro" id="IPR012334">
    <property type="entry name" value="Pectin_lyas_fold"/>
</dbReference>
<gene>
    <name evidence="2" type="ORF">BCR25_18660</name>
</gene>
<dbReference type="RefSeq" id="WP_069663425.1">
    <property type="nucleotide sequence ID" value="NZ_JBHUJJ010000001.1"/>
</dbReference>
<feature type="region of interest" description="Disordered" evidence="1">
    <location>
        <begin position="1"/>
        <end position="23"/>
    </location>
</feature>
<feature type="compositionally biased region" description="Basic and acidic residues" evidence="1">
    <location>
        <begin position="10"/>
        <end position="23"/>
    </location>
</feature>
<dbReference type="Proteomes" id="UP000095094">
    <property type="component" value="Unassembled WGS sequence"/>
</dbReference>
<dbReference type="AlphaFoldDB" id="A0A1E5GTX1"/>
<name>A0A1E5GTX1_9ENTE</name>
<organism evidence="2 3">
    <name type="scientific">Enterococcus termitis</name>
    <dbReference type="NCBI Taxonomy" id="332950"/>
    <lineage>
        <taxon>Bacteria</taxon>
        <taxon>Bacillati</taxon>
        <taxon>Bacillota</taxon>
        <taxon>Bacilli</taxon>
        <taxon>Lactobacillales</taxon>
        <taxon>Enterococcaceae</taxon>
        <taxon>Enterococcus</taxon>
    </lineage>
</organism>
<dbReference type="InterPro" id="IPR011050">
    <property type="entry name" value="Pectin_lyase_fold/virulence"/>
</dbReference>